<name>A0A9C9NHY2_9HYPH</name>
<keyword evidence="1" id="KW-0229">DNA integration</keyword>
<comment type="caution">
    <text evidence="7">The sequence shown here is derived from an EMBL/GenBank/DDBJ whole genome shotgun (WGS) entry which is preliminary data.</text>
</comment>
<evidence type="ECO:0000256" key="2">
    <source>
        <dbReference type="ARBA" id="ARBA00023125"/>
    </source>
</evidence>
<dbReference type="SUPFAM" id="SSF56349">
    <property type="entry name" value="DNA breaking-rejoining enzymes"/>
    <property type="match status" value="1"/>
</dbReference>
<proteinExistence type="predicted"/>
<sequence>MAVDVGCFNDLAPVVADLVDGSLSASSKRAYQSDLDQFLAWGGMIPASAEMVATYVAMHADLLAPATLTRRLASLAKAHALKRVSSPTTDPLVKATLRGIKRRHGTAQLQAKPLLRDDLFAVLAVMGDRPKDIRDRALLLIGFAGGFRRSELVGLDVMDVETVRQGLVIMLRRSKTDQTGAGRKIGVPHGRMRWCPVTALEAWLSASGAGFAKSRTVISECRGHGFR</sequence>
<dbReference type="InterPro" id="IPR002104">
    <property type="entry name" value="Integrase_catalytic"/>
</dbReference>
<dbReference type="PROSITE" id="PS51898">
    <property type="entry name" value="TYR_RECOMBINASE"/>
    <property type="match status" value="1"/>
</dbReference>
<accession>A0A9C9NHY2</accession>
<keyword evidence="2 4" id="KW-0238">DNA-binding</keyword>
<dbReference type="GO" id="GO:0006310">
    <property type="term" value="P:DNA recombination"/>
    <property type="evidence" value="ECO:0007669"/>
    <property type="project" value="UniProtKB-KW"/>
</dbReference>
<dbReference type="PANTHER" id="PTHR34605">
    <property type="entry name" value="PHAGE_INTEGRASE DOMAIN-CONTAINING PROTEIN"/>
    <property type="match status" value="1"/>
</dbReference>
<evidence type="ECO:0000256" key="3">
    <source>
        <dbReference type="ARBA" id="ARBA00023172"/>
    </source>
</evidence>
<evidence type="ECO:0000313" key="8">
    <source>
        <dbReference type="Proteomes" id="UP000885680"/>
    </source>
</evidence>
<organism evidence="7 8">
    <name type="scientific">Aurantimonas coralicida</name>
    <dbReference type="NCBI Taxonomy" id="182270"/>
    <lineage>
        <taxon>Bacteria</taxon>
        <taxon>Pseudomonadati</taxon>
        <taxon>Pseudomonadota</taxon>
        <taxon>Alphaproteobacteria</taxon>
        <taxon>Hyphomicrobiales</taxon>
        <taxon>Aurantimonadaceae</taxon>
        <taxon>Aurantimonas</taxon>
    </lineage>
</organism>
<dbReference type="InterPro" id="IPR010998">
    <property type="entry name" value="Integrase_recombinase_N"/>
</dbReference>
<feature type="domain" description="Core-binding (CB)" evidence="6">
    <location>
        <begin position="9"/>
        <end position="83"/>
    </location>
</feature>
<gene>
    <name evidence="7" type="ORF">ENH89_16705</name>
</gene>
<evidence type="ECO:0000256" key="1">
    <source>
        <dbReference type="ARBA" id="ARBA00022908"/>
    </source>
</evidence>
<protein>
    <recommendedName>
        <fullName evidence="9">Integrase</fullName>
    </recommendedName>
</protein>
<dbReference type="PANTHER" id="PTHR34605:SF3">
    <property type="entry name" value="P CELL-TYPE AGGLUTINATION PROTEIN MAP4-LIKE-RELATED"/>
    <property type="match status" value="1"/>
</dbReference>
<dbReference type="InterPro" id="IPR011010">
    <property type="entry name" value="DNA_brk_join_enz"/>
</dbReference>
<dbReference type="InterPro" id="IPR044068">
    <property type="entry name" value="CB"/>
</dbReference>
<evidence type="ECO:0008006" key="9">
    <source>
        <dbReference type="Google" id="ProtNLM"/>
    </source>
</evidence>
<keyword evidence="3" id="KW-0233">DNA recombination</keyword>
<dbReference type="Pfam" id="PF00589">
    <property type="entry name" value="Phage_integrase"/>
    <property type="match status" value="1"/>
</dbReference>
<dbReference type="EMBL" id="DRGN01000242">
    <property type="protein sequence ID" value="HEU01932.1"/>
    <property type="molecule type" value="Genomic_DNA"/>
</dbReference>
<dbReference type="SUPFAM" id="SSF47823">
    <property type="entry name" value="lambda integrase-like, N-terminal domain"/>
    <property type="match status" value="1"/>
</dbReference>
<dbReference type="GO" id="GO:0015074">
    <property type="term" value="P:DNA integration"/>
    <property type="evidence" value="ECO:0007669"/>
    <property type="project" value="UniProtKB-KW"/>
</dbReference>
<dbReference type="Gene3D" id="1.10.443.10">
    <property type="entry name" value="Intergrase catalytic core"/>
    <property type="match status" value="1"/>
</dbReference>
<dbReference type="Proteomes" id="UP000885680">
    <property type="component" value="Unassembled WGS sequence"/>
</dbReference>
<dbReference type="InterPro" id="IPR013762">
    <property type="entry name" value="Integrase-like_cat_sf"/>
</dbReference>
<dbReference type="PROSITE" id="PS51900">
    <property type="entry name" value="CB"/>
    <property type="match status" value="1"/>
</dbReference>
<reference evidence="7" key="1">
    <citation type="journal article" date="2020" name="mSystems">
        <title>Genome- and Community-Level Interaction Insights into Carbon Utilization and Element Cycling Functions of Hydrothermarchaeota in Hydrothermal Sediment.</title>
        <authorList>
            <person name="Zhou Z."/>
            <person name="Liu Y."/>
            <person name="Xu W."/>
            <person name="Pan J."/>
            <person name="Luo Z.H."/>
            <person name="Li M."/>
        </authorList>
    </citation>
    <scope>NUCLEOTIDE SEQUENCE</scope>
    <source>
        <strain evidence="7">HyVt-347</strain>
    </source>
</reference>
<dbReference type="AlphaFoldDB" id="A0A9C9NHY2"/>
<evidence type="ECO:0000259" key="5">
    <source>
        <dbReference type="PROSITE" id="PS51898"/>
    </source>
</evidence>
<dbReference type="GO" id="GO:0003677">
    <property type="term" value="F:DNA binding"/>
    <property type="evidence" value="ECO:0007669"/>
    <property type="project" value="UniProtKB-UniRule"/>
</dbReference>
<dbReference type="Gene3D" id="1.10.150.130">
    <property type="match status" value="1"/>
</dbReference>
<evidence type="ECO:0000256" key="4">
    <source>
        <dbReference type="PROSITE-ProRule" id="PRU01248"/>
    </source>
</evidence>
<evidence type="ECO:0000313" key="7">
    <source>
        <dbReference type="EMBL" id="HEU01932.1"/>
    </source>
</evidence>
<dbReference type="InterPro" id="IPR052925">
    <property type="entry name" value="Phage_Integrase-like_Recomb"/>
</dbReference>
<evidence type="ECO:0000259" key="6">
    <source>
        <dbReference type="PROSITE" id="PS51900"/>
    </source>
</evidence>
<feature type="domain" description="Tyr recombinase" evidence="5">
    <location>
        <begin position="109"/>
        <end position="227"/>
    </location>
</feature>